<gene>
    <name evidence="1" type="ORF">S03H2_06158</name>
</gene>
<reference evidence="1" key="1">
    <citation type="journal article" date="2014" name="Front. Microbiol.">
        <title>High frequency of phylogenetically diverse reductive dehalogenase-homologous genes in deep subseafloor sedimentary metagenomes.</title>
        <authorList>
            <person name="Kawai M."/>
            <person name="Futagami T."/>
            <person name="Toyoda A."/>
            <person name="Takaki Y."/>
            <person name="Nishi S."/>
            <person name="Hori S."/>
            <person name="Arai W."/>
            <person name="Tsubouchi T."/>
            <person name="Morono Y."/>
            <person name="Uchiyama I."/>
            <person name="Ito T."/>
            <person name="Fujiyama A."/>
            <person name="Inagaki F."/>
            <person name="Takami H."/>
        </authorList>
    </citation>
    <scope>NUCLEOTIDE SEQUENCE</scope>
    <source>
        <strain evidence="1">Expedition CK06-06</strain>
    </source>
</reference>
<evidence type="ECO:0000313" key="1">
    <source>
        <dbReference type="EMBL" id="GAH30279.1"/>
    </source>
</evidence>
<comment type="caution">
    <text evidence="1">The sequence shown here is derived from an EMBL/GenBank/DDBJ whole genome shotgun (WGS) entry which is preliminary data.</text>
</comment>
<name>X1FLN1_9ZZZZ</name>
<proteinExistence type="predicted"/>
<feature type="non-terminal residue" evidence="1">
    <location>
        <position position="32"/>
    </location>
</feature>
<dbReference type="EMBL" id="BARU01002650">
    <property type="protein sequence ID" value="GAH30279.1"/>
    <property type="molecule type" value="Genomic_DNA"/>
</dbReference>
<protein>
    <submittedName>
        <fullName evidence="1">Uncharacterized protein</fullName>
    </submittedName>
</protein>
<dbReference type="AlphaFoldDB" id="X1FLN1"/>
<sequence>MKKIYKIMLGSLICLALIMASSVSMIEFAQEQ</sequence>
<accession>X1FLN1</accession>
<organism evidence="1">
    <name type="scientific">marine sediment metagenome</name>
    <dbReference type="NCBI Taxonomy" id="412755"/>
    <lineage>
        <taxon>unclassified sequences</taxon>
        <taxon>metagenomes</taxon>
        <taxon>ecological metagenomes</taxon>
    </lineage>
</organism>